<dbReference type="Gene3D" id="3.40.50.1980">
    <property type="entry name" value="Nitrogenase molybdenum iron protein domain"/>
    <property type="match status" value="2"/>
</dbReference>
<dbReference type="KEGG" id="acru:HHL28_03845"/>
<sequence>MPTDPPAPHRIYPAGHPAAVLACALAPGALAGWTRPLAAEQAVLLPAVVRDLPTVPRLRRGVGQGAIRAVGATLVLDVGSPDPAESDRLRALAAAAGAGFLTLDGRLAALPDSVRALGRALGVADRAESLAEAAAALLAATAGALNGCRIHYGCGPDGLETPAEGALARELFAHLGAALPPAAGPGLLVPLGPADLAAFAPDWIVTLDPAAPAALRANPALADLPALRQDHVAAAPALPFPWLDRPPGINRLAGLAWLHHLIAGDPATARHEGEGWVRRLFGVD</sequence>
<gene>
    <name evidence="1" type="ORF">HHL28_03845</name>
</gene>
<proteinExistence type="predicted"/>
<dbReference type="EMBL" id="CP051775">
    <property type="protein sequence ID" value="QJE72344.1"/>
    <property type="molecule type" value="Genomic_DNA"/>
</dbReference>
<accession>A0A858R4N0</accession>
<keyword evidence="2" id="KW-1185">Reference proteome</keyword>
<reference evidence="1" key="1">
    <citation type="submission" date="2020-04" db="EMBL/GenBank/DDBJ databases">
        <title>A desert anoxygenic phototrophic bacterium fixes CO2 using RubisCO under aerobic conditions.</title>
        <authorList>
            <person name="Tang K."/>
        </authorList>
    </citation>
    <scope>NUCLEOTIDE SEQUENCE [LARGE SCALE GENOMIC DNA]</scope>
    <source>
        <strain evidence="1">MIMtkB3</strain>
    </source>
</reference>
<dbReference type="SUPFAM" id="SSF53807">
    <property type="entry name" value="Helical backbone' metal receptor"/>
    <property type="match status" value="1"/>
</dbReference>
<evidence type="ECO:0000313" key="1">
    <source>
        <dbReference type="EMBL" id="QJE72344.1"/>
    </source>
</evidence>
<dbReference type="AlphaFoldDB" id="A0A858R4N0"/>
<evidence type="ECO:0000313" key="2">
    <source>
        <dbReference type="Proteomes" id="UP000501891"/>
    </source>
</evidence>
<organism evidence="1 2">
    <name type="scientific">Aerophototrophica crusticola</name>
    <dbReference type="NCBI Taxonomy" id="1709002"/>
    <lineage>
        <taxon>Bacteria</taxon>
        <taxon>Pseudomonadati</taxon>
        <taxon>Pseudomonadota</taxon>
        <taxon>Alphaproteobacteria</taxon>
        <taxon>Rhodospirillales</taxon>
        <taxon>Rhodospirillaceae</taxon>
        <taxon>Aerophototrophica</taxon>
    </lineage>
</organism>
<name>A0A858R4N0_9PROT</name>
<protein>
    <submittedName>
        <fullName evidence="1">Iron ABC transporter substrate-binding protein</fullName>
    </submittedName>
</protein>
<dbReference type="Proteomes" id="UP000501891">
    <property type="component" value="Chromosome"/>
</dbReference>